<gene>
    <name evidence="2" type="ORF">ACA1_056960</name>
</gene>
<organism evidence="2 3">
    <name type="scientific">Acanthamoeba castellanii (strain ATCC 30010 / Neff)</name>
    <dbReference type="NCBI Taxonomy" id="1257118"/>
    <lineage>
        <taxon>Eukaryota</taxon>
        <taxon>Amoebozoa</taxon>
        <taxon>Discosea</taxon>
        <taxon>Longamoebia</taxon>
        <taxon>Centramoebida</taxon>
        <taxon>Acanthamoebidae</taxon>
        <taxon>Acanthamoeba</taxon>
    </lineage>
</organism>
<dbReference type="EMBL" id="KB007974">
    <property type="protein sequence ID" value="ELR17064.1"/>
    <property type="molecule type" value="Genomic_DNA"/>
</dbReference>
<dbReference type="Proteomes" id="UP000011083">
    <property type="component" value="Unassembled WGS sequence"/>
</dbReference>
<sequence>MATWVWIALFIFVLILVVGSYLYLQTMRSVTSSGGEAIDASESMDARTNVGLHALPRFRSHTTAMSSANKHALTSEIIEALARATAPSSQGDVWVRPYEAPAESDERHQFVLFLKLEVVTPHRKTADVPAIIDSALDTISGFGPTTVHAVRVLSGAYVSKLGLIEEHYGVINAVYNRGVDALTLQALDTLNRLFEKELDNGTRVVGGCEFKDMYPGQFSSLVMHTLNQSVGTQRLGLGAYTTKVKVLDASLIVLNIFYEYQLEPYS</sequence>
<dbReference type="KEGG" id="acan:ACA1_056960"/>
<keyword evidence="1" id="KW-0812">Transmembrane</keyword>
<keyword evidence="1" id="KW-1133">Transmembrane helix</keyword>
<feature type="transmembrane region" description="Helical" evidence="1">
    <location>
        <begin position="6"/>
        <end position="24"/>
    </location>
</feature>
<keyword evidence="1" id="KW-0472">Membrane</keyword>
<protein>
    <submittedName>
        <fullName evidence="2">Uncharacterized protein</fullName>
    </submittedName>
</protein>
<evidence type="ECO:0000313" key="2">
    <source>
        <dbReference type="EMBL" id="ELR17064.1"/>
    </source>
</evidence>
<dbReference type="AlphaFoldDB" id="L8GV47"/>
<name>L8GV47_ACACF</name>
<evidence type="ECO:0000256" key="1">
    <source>
        <dbReference type="SAM" id="Phobius"/>
    </source>
</evidence>
<dbReference type="RefSeq" id="XP_004339077.1">
    <property type="nucleotide sequence ID" value="XM_004339029.1"/>
</dbReference>
<proteinExistence type="predicted"/>
<accession>L8GV47</accession>
<dbReference type="VEuPathDB" id="AmoebaDB:ACA1_056960"/>
<evidence type="ECO:0000313" key="3">
    <source>
        <dbReference type="Proteomes" id="UP000011083"/>
    </source>
</evidence>
<reference evidence="2 3" key="1">
    <citation type="journal article" date="2013" name="Genome Biol.">
        <title>Genome of Acanthamoeba castellanii highlights extensive lateral gene transfer and early evolution of tyrosine kinase signaling.</title>
        <authorList>
            <person name="Clarke M."/>
            <person name="Lohan A.J."/>
            <person name="Liu B."/>
            <person name="Lagkouvardos I."/>
            <person name="Roy S."/>
            <person name="Zafar N."/>
            <person name="Bertelli C."/>
            <person name="Schilde C."/>
            <person name="Kianianmomeni A."/>
            <person name="Burglin T.R."/>
            <person name="Frech C."/>
            <person name="Turcotte B."/>
            <person name="Kopec K.O."/>
            <person name="Synnott J.M."/>
            <person name="Choo C."/>
            <person name="Paponov I."/>
            <person name="Finkler A."/>
            <person name="Soon Heng Tan C."/>
            <person name="Hutchins A.P."/>
            <person name="Weinmeier T."/>
            <person name="Rattei T."/>
            <person name="Chu J.S."/>
            <person name="Gimenez G."/>
            <person name="Irimia M."/>
            <person name="Rigden D.J."/>
            <person name="Fitzpatrick D.A."/>
            <person name="Lorenzo-Morales J."/>
            <person name="Bateman A."/>
            <person name="Chiu C.H."/>
            <person name="Tang P."/>
            <person name="Hegemann P."/>
            <person name="Fromm H."/>
            <person name="Raoult D."/>
            <person name="Greub G."/>
            <person name="Miranda-Saavedra D."/>
            <person name="Chen N."/>
            <person name="Nash P."/>
            <person name="Ginger M.L."/>
            <person name="Horn M."/>
            <person name="Schaap P."/>
            <person name="Caler L."/>
            <person name="Loftus B."/>
        </authorList>
    </citation>
    <scope>NUCLEOTIDE SEQUENCE [LARGE SCALE GENOMIC DNA]</scope>
    <source>
        <strain evidence="2 3">Neff</strain>
    </source>
</reference>
<keyword evidence="3" id="KW-1185">Reference proteome</keyword>
<dbReference type="GeneID" id="14918540"/>